<evidence type="ECO:0000256" key="1">
    <source>
        <dbReference type="ARBA" id="ARBA00004141"/>
    </source>
</evidence>
<dbReference type="EMBL" id="CM002298">
    <property type="protein sequence ID" value="ESW05240.1"/>
    <property type="molecule type" value="Genomic_DNA"/>
</dbReference>
<comment type="subcellular location">
    <subcellularLocation>
        <location evidence="2">Cell membrane</location>
        <topology evidence="2">Peripheral membrane protein</topology>
        <orientation evidence="2">Cytoplasmic side</orientation>
    </subcellularLocation>
    <subcellularLocation>
        <location evidence="1">Membrane</location>
        <topology evidence="1">Multi-pass membrane protein</topology>
    </subcellularLocation>
</comment>
<feature type="repeat" description="ANK" evidence="8">
    <location>
        <begin position="34"/>
        <end position="66"/>
    </location>
</feature>
<feature type="transmembrane region" description="Helical" evidence="9">
    <location>
        <begin position="245"/>
        <end position="262"/>
    </location>
</feature>
<evidence type="ECO:0000313" key="11">
    <source>
        <dbReference type="EMBL" id="ESW05240.1"/>
    </source>
</evidence>
<dbReference type="InterPro" id="IPR036770">
    <property type="entry name" value="Ankyrin_rpt-contain_sf"/>
</dbReference>
<feature type="transmembrane region" description="Helical" evidence="9">
    <location>
        <begin position="213"/>
        <end position="233"/>
    </location>
</feature>
<dbReference type="InterPro" id="IPR026961">
    <property type="entry name" value="PGG_dom"/>
</dbReference>
<dbReference type="SMART" id="SM00248">
    <property type="entry name" value="ANK"/>
    <property type="match status" value="1"/>
</dbReference>
<evidence type="ECO:0000256" key="8">
    <source>
        <dbReference type="PROSITE-ProRule" id="PRU00023"/>
    </source>
</evidence>
<organism evidence="11 12">
    <name type="scientific">Phaseolus vulgaris</name>
    <name type="common">Kidney bean</name>
    <name type="synonym">French bean</name>
    <dbReference type="NCBI Taxonomy" id="3885"/>
    <lineage>
        <taxon>Eukaryota</taxon>
        <taxon>Viridiplantae</taxon>
        <taxon>Streptophyta</taxon>
        <taxon>Embryophyta</taxon>
        <taxon>Tracheophyta</taxon>
        <taxon>Spermatophyta</taxon>
        <taxon>Magnoliopsida</taxon>
        <taxon>eudicotyledons</taxon>
        <taxon>Gunneridae</taxon>
        <taxon>Pentapetalae</taxon>
        <taxon>rosids</taxon>
        <taxon>fabids</taxon>
        <taxon>Fabales</taxon>
        <taxon>Fabaceae</taxon>
        <taxon>Papilionoideae</taxon>
        <taxon>50 kb inversion clade</taxon>
        <taxon>NPAAA clade</taxon>
        <taxon>indigoferoid/millettioid clade</taxon>
        <taxon>Phaseoleae</taxon>
        <taxon>Phaseolus</taxon>
    </lineage>
</organism>
<evidence type="ECO:0000256" key="7">
    <source>
        <dbReference type="ARBA" id="ARBA00023136"/>
    </source>
</evidence>
<evidence type="ECO:0000256" key="9">
    <source>
        <dbReference type="SAM" id="Phobius"/>
    </source>
</evidence>
<evidence type="ECO:0000313" key="12">
    <source>
        <dbReference type="Proteomes" id="UP000000226"/>
    </source>
</evidence>
<evidence type="ECO:0000256" key="3">
    <source>
        <dbReference type="ARBA" id="ARBA00022692"/>
    </source>
</evidence>
<dbReference type="Pfam" id="PF00023">
    <property type="entry name" value="Ank"/>
    <property type="match status" value="1"/>
</dbReference>
<keyword evidence="4" id="KW-0677">Repeat</keyword>
<dbReference type="PANTHER" id="PTHR24186:SF38">
    <property type="entry name" value="ANKYRIN REPEAT FAMILY PROTEIN"/>
    <property type="match status" value="1"/>
</dbReference>
<keyword evidence="3 9" id="KW-0812">Transmembrane</keyword>
<dbReference type="SMR" id="V7AJ29"/>
<dbReference type="PROSITE" id="PS50088">
    <property type="entry name" value="ANK_REPEAT"/>
    <property type="match status" value="1"/>
</dbReference>
<dbReference type="PROSITE" id="PS50297">
    <property type="entry name" value="ANK_REP_REGION"/>
    <property type="match status" value="1"/>
</dbReference>
<reference evidence="12" key="1">
    <citation type="journal article" date="2014" name="Nat. Genet.">
        <title>A reference genome for common bean and genome-wide analysis of dual domestications.</title>
        <authorList>
            <person name="Schmutz J."/>
            <person name="McClean P.E."/>
            <person name="Mamidi S."/>
            <person name="Wu G.A."/>
            <person name="Cannon S.B."/>
            <person name="Grimwood J."/>
            <person name="Jenkins J."/>
            <person name="Shu S."/>
            <person name="Song Q."/>
            <person name="Chavarro C."/>
            <person name="Torres-Torres M."/>
            <person name="Geffroy V."/>
            <person name="Moghaddam S.M."/>
            <person name="Gao D."/>
            <person name="Abernathy B."/>
            <person name="Barry K."/>
            <person name="Blair M."/>
            <person name="Brick M.A."/>
            <person name="Chovatia M."/>
            <person name="Gepts P."/>
            <person name="Goodstein D.M."/>
            <person name="Gonzales M."/>
            <person name="Hellsten U."/>
            <person name="Hyten D.L."/>
            <person name="Jia G."/>
            <person name="Kelly J.D."/>
            <person name="Kudrna D."/>
            <person name="Lee R."/>
            <person name="Richard M.M."/>
            <person name="Miklas P.N."/>
            <person name="Osorno J.M."/>
            <person name="Rodrigues J."/>
            <person name="Thareau V."/>
            <person name="Urrea C.A."/>
            <person name="Wang M."/>
            <person name="Yu Y."/>
            <person name="Zhang M."/>
            <person name="Wing R.A."/>
            <person name="Cregan P.B."/>
            <person name="Rokhsar D.S."/>
            <person name="Jackson S.A."/>
        </authorList>
    </citation>
    <scope>NUCLEOTIDE SEQUENCE [LARGE SCALE GENOMIC DNA]</scope>
    <source>
        <strain evidence="12">cv. G19833</strain>
    </source>
</reference>
<feature type="transmembrane region" description="Helical" evidence="9">
    <location>
        <begin position="184"/>
        <end position="206"/>
    </location>
</feature>
<feature type="domain" description="PGG" evidence="10">
    <location>
        <begin position="119"/>
        <end position="219"/>
    </location>
</feature>
<dbReference type="STRING" id="3885.V7AJ29"/>
<dbReference type="OMA" id="AYMIVAT"/>
<dbReference type="Proteomes" id="UP000000226">
    <property type="component" value="Chromosome 11"/>
</dbReference>
<dbReference type="GO" id="GO:0005886">
    <property type="term" value="C:plasma membrane"/>
    <property type="evidence" value="ECO:0007669"/>
    <property type="project" value="UniProtKB-SubCell"/>
</dbReference>
<evidence type="ECO:0000256" key="4">
    <source>
        <dbReference type="ARBA" id="ARBA00022737"/>
    </source>
</evidence>
<dbReference type="InterPro" id="IPR002110">
    <property type="entry name" value="Ankyrin_rpt"/>
</dbReference>
<keyword evidence="6 8" id="KW-0040">ANK repeat</keyword>
<dbReference type="AlphaFoldDB" id="V7AJ29"/>
<keyword evidence="5 9" id="KW-1133">Transmembrane helix</keyword>
<name>V7AJ29_PHAVU</name>
<dbReference type="OrthoDB" id="1001572at2759"/>
<dbReference type="PANTHER" id="PTHR24186">
    <property type="entry name" value="PROTEIN PHOSPHATASE 1 REGULATORY SUBUNIT"/>
    <property type="match status" value="1"/>
</dbReference>
<feature type="transmembrane region" description="Helical" evidence="9">
    <location>
        <begin position="124"/>
        <end position="142"/>
    </location>
</feature>
<gene>
    <name evidence="11" type="ORF">PHAVU_011G164100g</name>
</gene>
<accession>V7AJ29</accession>
<dbReference type="Gramene" id="ESW05240">
    <property type="protein sequence ID" value="ESW05240"/>
    <property type="gene ID" value="PHAVU_011G164100g"/>
</dbReference>
<proteinExistence type="predicted"/>
<evidence type="ECO:0000256" key="5">
    <source>
        <dbReference type="ARBA" id="ARBA00022989"/>
    </source>
</evidence>
<protein>
    <recommendedName>
        <fullName evidence="10">PGG domain-containing protein</fullName>
    </recommendedName>
</protein>
<evidence type="ECO:0000256" key="2">
    <source>
        <dbReference type="ARBA" id="ARBA00004413"/>
    </source>
</evidence>
<dbReference type="SUPFAM" id="SSF48403">
    <property type="entry name" value="Ankyrin repeat"/>
    <property type="match status" value="1"/>
</dbReference>
<dbReference type="eggNOG" id="KOG0504">
    <property type="taxonomic scope" value="Eukaryota"/>
</dbReference>
<dbReference type="Gene3D" id="1.25.40.20">
    <property type="entry name" value="Ankyrin repeat-containing domain"/>
    <property type="match status" value="1"/>
</dbReference>
<evidence type="ECO:0000259" key="10">
    <source>
        <dbReference type="Pfam" id="PF13962"/>
    </source>
</evidence>
<dbReference type="Pfam" id="PF13962">
    <property type="entry name" value="PGG"/>
    <property type="match status" value="1"/>
</dbReference>
<keyword evidence="7 9" id="KW-0472">Membrane</keyword>
<evidence type="ECO:0000256" key="6">
    <source>
        <dbReference type="ARBA" id="ARBA00023043"/>
    </source>
</evidence>
<keyword evidence="12" id="KW-1185">Reference proteome</keyword>
<sequence>MVYHNGQRTSQNERRWLRTNTIELQTILNQRDVEGNTILHIAATKNDTKTMKLLIKVMTDIDAANSSGERAIDIIENQEIKKNLERAEARVKRFRKVLSLMVSMNEWIIRKTGMKEKMSNEIRNAYMIVATLIATTTYQAVWSPPGGFRQINAVGTNNTVIQDHGPSNSSKFYEGKSVMSETKFMPFSTTNAWAFMTAIITIILLMPRNVGWFLLYLPTWLLVMSYSVSIMVISPSDITANLMTSFYLVLLVVLILACLLFFKRSLM</sequence>